<dbReference type="OMA" id="HELHTER"/>
<dbReference type="EMBL" id="VRMN01000006">
    <property type="protein sequence ID" value="KAA8493794.1"/>
    <property type="molecule type" value="Genomic_DNA"/>
</dbReference>
<evidence type="ECO:0000256" key="3">
    <source>
        <dbReference type="ARBA" id="ARBA00023136"/>
    </source>
</evidence>
<keyword evidence="6" id="KW-1185">Reference proteome</keyword>
<dbReference type="PANTHER" id="PTHR11043:SF1">
    <property type="entry name" value="TSET COMPLEX MEMBER TSTD"/>
    <property type="match status" value="1"/>
</dbReference>
<evidence type="ECO:0000313" key="6">
    <source>
        <dbReference type="Proteomes" id="UP000324585"/>
    </source>
</evidence>
<comment type="subcellular location">
    <subcellularLocation>
        <location evidence="4">Cytoplasm</location>
    </subcellularLocation>
    <subcellularLocation>
        <location evidence="4">Golgi apparatus membrane</location>
        <topology evidence="4">Peripheral membrane protein</topology>
        <orientation evidence="4">Cytoplasmic side</orientation>
    </subcellularLocation>
    <subcellularLocation>
        <location evidence="4">Cytoplasmic vesicle</location>
        <location evidence="4">COPI-coated vesicle membrane</location>
        <topology evidence="4">Peripheral membrane protein</topology>
        <orientation evidence="4">Cytoplasmic side</orientation>
    </subcellularLocation>
    <subcellularLocation>
        <location evidence="1">Endomembrane system</location>
        <topology evidence="1">Peripheral membrane protein</topology>
    </subcellularLocation>
</comment>
<accession>A0A5J4YSU0</accession>
<dbReference type="AlphaFoldDB" id="A0A5J4YSU0"/>
<dbReference type="GO" id="GO:0006890">
    <property type="term" value="P:retrograde vesicle-mediated transport, Golgi to endoplasmic reticulum"/>
    <property type="evidence" value="ECO:0007669"/>
    <property type="project" value="UniProtKB-UniRule"/>
</dbReference>
<dbReference type="SUPFAM" id="SSF64356">
    <property type="entry name" value="SNARE-like"/>
    <property type="match status" value="1"/>
</dbReference>
<reference evidence="6" key="1">
    <citation type="journal article" date="2019" name="Nat. Commun.">
        <title>Expansion of phycobilisome linker gene families in mesophilic red algae.</title>
        <authorList>
            <person name="Lee J."/>
            <person name="Kim D."/>
            <person name="Bhattacharya D."/>
            <person name="Yoon H.S."/>
        </authorList>
    </citation>
    <scope>NUCLEOTIDE SEQUENCE [LARGE SCALE GENOMIC DNA]</scope>
    <source>
        <strain evidence="6">CCMP 1328</strain>
    </source>
</reference>
<dbReference type="GO" id="GO:0030126">
    <property type="term" value="C:COPI vesicle coat"/>
    <property type="evidence" value="ECO:0007669"/>
    <property type="project" value="UniProtKB-UniRule"/>
</dbReference>
<proteinExistence type="inferred from homology"/>
<comment type="caution">
    <text evidence="5">The sequence shown here is derived from an EMBL/GenBank/DDBJ whole genome shotgun (WGS) entry which is preliminary data.</text>
</comment>
<keyword evidence="4" id="KW-0968">Cytoplasmic vesicle</keyword>
<comment type="subunit">
    <text evidence="4">Oligomeric complex that consists of at least the alpha, beta, beta', gamma, delta, epsilon and zeta subunits.</text>
</comment>
<name>A0A5J4YSU0_PORPP</name>
<evidence type="ECO:0000256" key="2">
    <source>
        <dbReference type="ARBA" id="ARBA00006972"/>
    </source>
</evidence>
<dbReference type="OrthoDB" id="10249988at2759"/>
<dbReference type="Gene3D" id="3.30.450.60">
    <property type="match status" value="1"/>
</dbReference>
<evidence type="ECO:0000313" key="5">
    <source>
        <dbReference type="EMBL" id="KAA8493794.1"/>
    </source>
</evidence>
<keyword evidence="3 4" id="KW-0472">Membrane</keyword>
<dbReference type="InterPro" id="IPR039652">
    <property type="entry name" value="Coatomer_zeta"/>
</dbReference>
<dbReference type="InterPro" id="IPR011012">
    <property type="entry name" value="Longin-like_dom_sf"/>
</dbReference>
<dbReference type="Proteomes" id="UP000324585">
    <property type="component" value="Unassembled WGS sequence"/>
</dbReference>
<dbReference type="GO" id="GO:0000139">
    <property type="term" value="C:Golgi membrane"/>
    <property type="evidence" value="ECO:0007669"/>
    <property type="project" value="UniProtKB-SubCell"/>
</dbReference>
<comment type="similarity">
    <text evidence="2 4">Belongs to the adaptor complexes small subunit family.</text>
</comment>
<dbReference type="GO" id="GO:0006886">
    <property type="term" value="P:intracellular protein transport"/>
    <property type="evidence" value="ECO:0007669"/>
    <property type="project" value="TreeGrafter"/>
</dbReference>
<keyword evidence="4" id="KW-0653">Protein transport</keyword>
<keyword evidence="4" id="KW-0813">Transport</keyword>
<evidence type="ECO:0000256" key="4">
    <source>
        <dbReference type="RuleBase" id="RU366053"/>
    </source>
</evidence>
<gene>
    <name evidence="5" type="ORF">FVE85_4931</name>
</gene>
<keyword evidence="4" id="KW-0333">Golgi apparatus</keyword>
<keyword evidence="4" id="KW-0963">Cytoplasm</keyword>
<comment type="function">
    <text evidence="4">The zeta subunit may be involved in regulating the coat assembly and, hence, the rate of biosynthetic protein transport due to its association-dissociation properties with the coatomer complex.</text>
</comment>
<evidence type="ECO:0000256" key="1">
    <source>
        <dbReference type="ARBA" id="ARBA00004184"/>
    </source>
</evidence>
<dbReference type="GO" id="GO:0006891">
    <property type="term" value="P:intra-Golgi vesicle-mediated transport"/>
    <property type="evidence" value="ECO:0007669"/>
    <property type="project" value="TreeGrafter"/>
</dbReference>
<sequence length="155" mass="17380">MILTFLVASYTKGGVLFSRFFGPNLATEAQQATWLERIRHATASEWALLASDYPEQVALVDECTIVTKLVGDVVVLVAGNREHDALLILEFLRAFETVFRKVCKVPATKPVSAERRVLESYWNLCLIVDEMIDEGAIDHLDCALIEKQIAMKPNK</sequence>
<dbReference type="PANTHER" id="PTHR11043">
    <property type="entry name" value="ZETA-COAT PROTEIN"/>
    <property type="match status" value="1"/>
</dbReference>
<keyword evidence="4" id="KW-0931">ER-Golgi transport</keyword>
<organism evidence="5 6">
    <name type="scientific">Porphyridium purpureum</name>
    <name type="common">Red alga</name>
    <name type="synonym">Porphyridium cruentum</name>
    <dbReference type="NCBI Taxonomy" id="35688"/>
    <lineage>
        <taxon>Eukaryota</taxon>
        <taxon>Rhodophyta</taxon>
        <taxon>Bangiophyceae</taxon>
        <taxon>Porphyridiales</taxon>
        <taxon>Porphyridiaceae</taxon>
        <taxon>Porphyridium</taxon>
    </lineage>
</organism>
<protein>
    <recommendedName>
        <fullName evidence="4">Coatomer subunit zeta</fullName>
    </recommendedName>
</protein>